<evidence type="ECO:0000256" key="1">
    <source>
        <dbReference type="SAM" id="Phobius"/>
    </source>
</evidence>
<dbReference type="EMBL" id="AP021906">
    <property type="protein sequence ID" value="BBP91558.1"/>
    <property type="molecule type" value="Genomic_DNA"/>
</dbReference>
<evidence type="ECO:0008006" key="4">
    <source>
        <dbReference type="Google" id="ProtNLM"/>
    </source>
</evidence>
<dbReference type="AlphaFoldDB" id="A0A5S9MEV9"/>
<proteinExistence type="predicted"/>
<evidence type="ECO:0000313" key="3">
    <source>
        <dbReference type="Proteomes" id="UP000464658"/>
    </source>
</evidence>
<evidence type="ECO:0000313" key="2">
    <source>
        <dbReference type="EMBL" id="BBP91558.1"/>
    </source>
</evidence>
<organism evidence="2 3">
    <name type="scientific">Bacillus safensis</name>
    <dbReference type="NCBI Taxonomy" id="561879"/>
    <lineage>
        <taxon>Bacteria</taxon>
        <taxon>Bacillati</taxon>
        <taxon>Bacillota</taxon>
        <taxon>Bacilli</taxon>
        <taxon>Bacillales</taxon>
        <taxon>Bacillaceae</taxon>
        <taxon>Bacillus</taxon>
    </lineage>
</organism>
<keyword evidence="1" id="KW-1133">Transmembrane helix</keyword>
<feature type="transmembrane region" description="Helical" evidence="1">
    <location>
        <begin position="42"/>
        <end position="61"/>
    </location>
</feature>
<dbReference type="Proteomes" id="UP000464658">
    <property type="component" value="Chromosome"/>
</dbReference>
<protein>
    <recommendedName>
        <fullName evidence="4">NADP transhydrogenase beta-like domain-containing protein</fullName>
    </recommendedName>
</protein>
<gene>
    <name evidence="2" type="ORF">BsIDN1_51760</name>
</gene>
<sequence>MPNCLMQKNFILYVFSMGVGIIAGFIGSKLMLMVLFKVTGVSAIANLHFSGMALLQTLIVFSSSMD</sequence>
<feature type="transmembrane region" description="Helical" evidence="1">
    <location>
        <begin position="12"/>
        <end position="36"/>
    </location>
</feature>
<reference evidence="2 3" key="1">
    <citation type="submission" date="2019-12" db="EMBL/GenBank/DDBJ databases">
        <title>Full genome sequence of a Bacillus safensis strain isolated from commercially available natto in Indonesia.</title>
        <authorList>
            <person name="Yoshida M."/>
            <person name="Uomi M."/>
            <person name="Waturangi D."/>
            <person name="Ekaputri J.J."/>
            <person name="Setiamarga D.H.E."/>
        </authorList>
    </citation>
    <scope>NUCLEOTIDE SEQUENCE [LARGE SCALE GENOMIC DNA]</scope>
    <source>
        <strain evidence="2 3">IDN1</strain>
    </source>
</reference>
<accession>A0A5S9MEV9</accession>
<keyword evidence="1" id="KW-0472">Membrane</keyword>
<name>A0A5S9MEV9_BACIA</name>
<keyword evidence="1" id="KW-0812">Transmembrane</keyword>